<dbReference type="AlphaFoldDB" id="A0A1J1HWW9"/>
<accession>A0A1J1HWW9</accession>
<organism evidence="2 3">
    <name type="scientific">Clunio marinus</name>
    <dbReference type="NCBI Taxonomy" id="568069"/>
    <lineage>
        <taxon>Eukaryota</taxon>
        <taxon>Metazoa</taxon>
        <taxon>Ecdysozoa</taxon>
        <taxon>Arthropoda</taxon>
        <taxon>Hexapoda</taxon>
        <taxon>Insecta</taxon>
        <taxon>Pterygota</taxon>
        <taxon>Neoptera</taxon>
        <taxon>Endopterygota</taxon>
        <taxon>Diptera</taxon>
        <taxon>Nematocera</taxon>
        <taxon>Chironomoidea</taxon>
        <taxon>Chironomidae</taxon>
        <taxon>Clunio</taxon>
    </lineage>
</organism>
<dbReference type="Proteomes" id="UP000183832">
    <property type="component" value="Unassembled WGS sequence"/>
</dbReference>
<evidence type="ECO:0000256" key="1">
    <source>
        <dbReference type="SAM" id="MobiDB-lite"/>
    </source>
</evidence>
<evidence type="ECO:0000313" key="3">
    <source>
        <dbReference type="Proteomes" id="UP000183832"/>
    </source>
</evidence>
<name>A0A1J1HWW9_9DIPT</name>
<protein>
    <submittedName>
        <fullName evidence="2">CLUMA_CG004710, isoform A</fullName>
    </submittedName>
</protein>
<keyword evidence="3" id="KW-1185">Reference proteome</keyword>
<reference evidence="2 3" key="1">
    <citation type="submission" date="2015-04" db="EMBL/GenBank/DDBJ databases">
        <authorList>
            <person name="Syromyatnikov M.Y."/>
            <person name="Popov V.N."/>
        </authorList>
    </citation>
    <scope>NUCLEOTIDE SEQUENCE [LARGE SCALE GENOMIC DNA]</scope>
</reference>
<dbReference type="EMBL" id="CVRI01000020">
    <property type="protein sequence ID" value="CRK91022.1"/>
    <property type="molecule type" value="Genomic_DNA"/>
</dbReference>
<proteinExistence type="predicted"/>
<gene>
    <name evidence="2" type="ORF">CLUMA_CG004710</name>
</gene>
<sequence length="88" mass="10453">MKFSRASLQNMSTLNCFTRLRARLPLRFDIEYKNPTQARRLFVEATKTTTERMNGEHYGQQKKEDEKEKNGQNDIMTEWKDAIYDCKG</sequence>
<evidence type="ECO:0000313" key="2">
    <source>
        <dbReference type="EMBL" id="CRK91022.1"/>
    </source>
</evidence>
<feature type="region of interest" description="Disordered" evidence="1">
    <location>
        <begin position="50"/>
        <end position="74"/>
    </location>
</feature>